<reference evidence="11" key="1">
    <citation type="submission" date="2022-02" db="EMBL/GenBank/DDBJ databases">
        <title>Atlantic sturgeon de novo genome assembly.</title>
        <authorList>
            <person name="Stock M."/>
            <person name="Klopp C."/>
            <person name="Guiguen Y."/>
            <person name="Cabau C."/>
            <person name="Parinello H."/>
            <person name="Santidrian Yebra-Pimentel E."/>
            <person name="Kuhl H."/>
            <person name="Dirks R.P."/>
            <person name="Guessner J."/>
            <person name="Wuertz S."/>
            <person name="Du K."/>
            <person name="Schartl M."/>
        </authorList>
    </citation>
    <scope>NUCLEOTIDE SEQUENCE</scope>
    <source>
        <strain evidence="11">STURGEONOMICS-FGT-2020</strain>
        <tissue evidence="11">Whole blood</tissue>
    </source>
</reference>
<feature type="region of interest" description="Disordered" evidence="8">
    <location>
        <begin position="377"/>
        <end position="398"/>
    </location>
</feature>
<evidence type="ECO:0000256" key="3">
    <source>
        <dbReference type="ARBA" id="ARBA00022729"/>
    </source>
</evidence>
<dbReference type="PROSITE" id="PS51406">
    <property type="entry name" value="FIBRINOGEN_C_2"/>
    <property type="match status" value="1"/>
</dbReference>
<dbReference type="PANTHER" id="PTHR47221">
    <property type="entry name" value="FIBRINOGEN ALPHA CHAIN"/>
    <property type="match status" value="1"/>
</dbReference>
<feature type="signal peptide" evidence="9">
    <location>
        <begin position="1"/>
        <end position="20"/>
    </location>
</feature>
<keyword evidence="4 7" id="KW-0175">Coiled coil</keyword>
<evidence type="ECO:0000313" key="11">
    <source>
        <dbReference type="EMBL" id="KAK1165053.1"/>
    </source>
</evidence>
<evidence type="ECO:0000256" key="1">
    <source>
        <dbReference type="ARBA" id="ARBA00004613"/>
    </source>
</evidence>
<evidence type="ECO:0000313" key="12">
    <source>
        <dbReference type="Proteomes" id="UP001230051"/>
    </source>
</evidence>
<organism evidence="11 12">
    <name type="scientific">Acipenser oxyrinchus oxyrinchus</name>
    <dbReference type="NCBI Taxonomy" id="40147"/>
    <lineage>
        <taxon>Eukaryota</taxon>
        <taxon>Metazoa</taxon>
        <taxon>Chordata</taxon>
        <taxon>Craniata</taxon>
        <taxon>Vertebrata</taxon>
        <taxon>Euteleostomi</taxon>
        <taxon>Actinopterygii</taxon>
        <taxon>Chondrostei</taxon>
        <taxon>Acipenseriformes</taxon>
        <taxon>Acipenseridae</taxon>
        <taxon>Acipenser</taxon>
    </lineage>
</organism>
<evidence type="ECO:0000259" key="10">
    <source>
        <dbReference type="PROSITE" id="PS51406"/>
    </source>
</evidence>
<keyword evidence="2" id="KW-0964">Secreted</keyword>
<keyword evidence="3 9" id="KW-0732">Signal</keyword>
<comment type="subcellular location">
    <subcellularLocation>
        <location evidence="1">Secreted</location>
    </subcellularLocation>
</comment>
<evidence type="ECO:0000256" key="8">
    <source>
        <dbReference type="SAM" id="MobiDB-lite"/>
    </source>
</evidence>
<feature type="compositionally biased region" description="Basic and acidic residues" evidence="8">
    <location>
        <begin position="386"/>
        <end position="398"/>
    </location>
</feature>
<feature type="chain" id="PRO_5041958635" evidence="9">
    <location>
        <begin position="21"/>
        <end position="465"/>
    </location>
</feature>
<dbReference type="Gene3D" id="1.10.287.1490">
    <property type="match status" value="1"/>
</dbReference>
<evidence type="ECO:0000256" key="9">
    <source>
        <dbReference type="SAM" id="SignalP"/>
    </source>
</evidence>
<dbReference type="EMBL" id="JAGXEW010000012">
    <property type="protein sequence ID" value="KAK1165053.1"/>
    <property type="molecule type" value="Genomic_DNA"/>
</dbReference>
<dbReference type="GO" id="GO:0005576">
    <property type="term" value="C:extracellular region"/>
    <property type="evidence" value="ECO:0007669"/>
    <property type="project" value="UniProtKB-SubCell"/>
</dbReference>
<dbReference type="Pfam" id="PF00147">
    <property type="entry name" value="Fibrinogen_C"/>
    <property type="match status" value="1"/>
</dbReference>
<dbReference type="CDD" id="cd00087">
    <property type="entry name" value="FReD"/>
    <property type="match status" value="1"/>
</dbReference>
<feature type="coiled-coil region" evidence="7">
    <location>
        <begin position="126"/>
        <end position="153"/>
    </location>
</feature>
<dbReference type="SUPFAM" id="SSF56496">
    <property type="entry name" value="Fibrinogen C-terminal domain-like"/>
    <property type="match status" value="1"/>
</dbReference>
<evidence type="ECO:0000256" key="5">
    <source>
        <dbReference type="ARBA" id="ARBA00023157"/>
    </source>
</evidence>
<dbReference type="InterPro" id="IPR036056">
    <property type="entry name" value="Fibrinogen-like_C"/>
</dbReference>
<dbReference type="NCBIfam" id="NF040941">
    <property type="entry name" value="GGGWT_bact"/>
    <property type="match status" value="1"/>
</dbReference>
<keyword evidence="12" id="KW-1185">Reference proteome</keyword>
<keyword evidence="6" id="KW-0325">Glycoprotein</keyword>
<feature type="domain" description="Fibrinogen C-terminal" evidence="10">
    <location>
        <begin position="241"/>
        <end position="460"/>
    </location>
</feature>
<dbReference type="Gene3D" id="3.90.215.10">
    <property type="entry name" value="Gamma Fibrinogen, chain A, domain 1"/>
    <property type="match status" value="1"/>
</dbReference>
<evidence type="ECO:0000256" key="2">
    <source>
        <dbReference type="ARBA" id="ARBA00022525"/>
    </source>
</evidence>
<dbReference type="PANTHER" id="PTHR47221:SF6">
    <property type="entry name" value="FIBRINOGEN ALPHA CHAIN"/>
    <property type="match status" value="1"/>
</dbReference>
<keyword evidence="5" id="KW-1015">Disulfide bond</keyword>
<dbReference type="InterPro" id="IPR037579">
    <property type="entry name" value="FIB_ANG-like"/>
</dbReference>
<dbReference type="AlphaFoldDB" id="A0AAD8D8B0"/>
<dbReference type="Proteomes" id="UP001230051">
    <property type="component" value="Unassembled WGS sequence"/>
</dbReference>
<gene>
    <name evidence="11" type="primary">ANGPTL3</name>
    <name evidence="11" type="ORF">AOXY_G13485</name>
</gene>
<dbReference type="SMART" id="SM00186">
    <property type="entry name" value="FBG"/>
    <property type="match status" value="1"/>
</dbReference>
<dbReference type="GO" id="GO:0007596">
    <property type="term" value="P:blood coagulation"/>
    <property type="evidence" value="ECO:0007669"/>
    <property type="project" value="InterPro"/>
</dbReference>
<dbReference type="InterPro" id="IPR002181">
    <property type="entry name" value="Fibrinogen_a/b/g_C_dom"/>
</dbReference>
<evidence type="ECO:0000256" key="4">
    <source>
        <dbReference type="ARBA" id="ARBA00023054"/>
    </source>
</evidence>
<proteinExistence type="predicted"/>
<evidence type="ECO:0000256" key="6">
    <source>
        <dbReference type="ARBA" id="ARBA00023180"/>
    </source>
</evidence>
<comment type="caution">
    <text evidence="11">The sequence shown here is derived from an EMBL/GenBank/DDBJ whole genome shotgun (WGS) entry which is preliminary data.</text>
</comment>
<accession>A0AAD8D8B0</accession>
<sequence length="465" mass="53887">MKSHYLLLFLFFSCTFSSKAEKEDAFKFSQTPTEMRSRFAMLDDVRILANGLLQLGHGLKDFVHKTKGQINEIFNKLNIFDRSFYDLSLQTNEIKVEEEQLKRTTTILQANNQEIKNMSLQIYSKINEILNNRSNLETKLGGLEEKLNGLTHSLPQASELKEMSSLKNVIDSQDKNIQDLLKVVGEQHNQLDHQKNQIKDLEEKLGYGVFYENAEKSFSSKQGDEPRTMQYLPNNTTNKTSENTGLPADCSDIYNRGVKTSGVYPIKPNQSEPFNVYCEMTEEAGWTVIQHRTDGSVDFDQPWEKYEHGFGDLEREFWLGLEKIYSISQQRPFILHIDLADWKKEQRFMEYTFTLEGREQDYTLHLSQVAGELPDSMSNHTGMRFSTKDRDNDKKEDSNCAENYSGGWWFNACGDTNLNGRYIRARSKGRSDRRRGIYWKPGKGSSYSLMSTKIKIRPRDLESFD</sequence>
<dbReference type="InterPro" id="IPR014716">
    <property type="entry name" value="Fibrinogen_a/b/g_C_1"/>
</dbReference>
<name>A0AAD8D8B0_ACIOX</name>
<evidence type="ECO:0000256" key="7">
    <source>
        <dbReference type="SAM" id="Coils"/>
    </source>
</evidence>
<protein>
    <submittedName>
        <fullName evidence="11">Angiopoietin-related protein 3-like isoform X1</fullName>
    </submittedName>
</protein>
<dbReference type="FunFam" id="3.90.215.10:FF:000001">
    <property type="entry name" value="Tenascin isoform 1"/>
    <property type="match status" value="1"/>
</dbReference>